<dbReference type="PANTHER" id="PTHR47919:SF1">
    <property type="entry name" value="CUB-LIKE DOMAIN-CONTAINING PROTEIN"/>
    <property type="match status" value="1"/>
</dbReference>
<reference evidence="3" key="1">
    <citation type="submission" date="2016-11" db="UniProtKB">
        <authorList>
            <consortium name="WormBaseParasite"/>
        </authorList>
    </citation>
    <scope>IDENTIFICATION</scope>
</reference>
<organism evidence="2 3">
    <name type="scientific">Caenorhabditis tropicalis</name>
    <dbReference type="NCBI Taxonomy" id="1561998"/>
    <lineage>
        <taxon>Eukaryota</taxon>
        <taxon>Metazoa</taxon>
        <taxon>Ecdysozoa</taxon>
        <taxon>Nematoda</taxon>
        <taxon>Chromadorea</taxon>
        <taxon>Rhabditida</taxon>
        <taxon>Rhabditina</taxon>
        <taxon>Rhabditomorpha</taxon>
        <taxon>Rhabditoidea</taxon>
        <taxon>Rhabditidae</taxon>
        <taxon>Peloderinae</taxon>
        <taxon>Caenorhabditis</taxon>
    </lineage>
</organism>
<evidence type="ECO:0000313" key="2">
    <source>
        <dbReference type="Proteomes" id="UP000095282"/>
    </source>
</evidence>
<dbReference type="WBParaSite" id="Csp11.Scaffold629.g8342.t1">
    <property type="protein sequence ID" value="Csp11.Scaffold629.g8342.t1"/>
    <property type="gene ID" value="Csp11.Scaffold629.g8342"/>
</dbReference>
<dbReference type="PANTHER" id="PTHR47919">
    <property type="entry name" value="INFECTION RESPONSE PROTEIN-RELATED"/>
    <property type="match status" value="1"/>
</dbReference>
<name>A0A1I7UDW7_9PELO</name>
<evidence type="ECO:0000259" key="1">
    <source>
        <dbReference type="Pfam" id="PF02408"/>
    </source>
</evidence>
<proteinExistence type="predicted"/>
<protein>
    <submittedName>
        <fullName evidence="3">CUB_2 domain-containing protein</fullName>
    </submittedName>
</protein>
<dbReference type="Pfam" id="PF02408">
    <property type="entry name" value="CUB_2"/>
    <property type="match status" value="1"/>
</dbReference>
<dbReference type="eggNOG" id="ENOG502TJCB">
    <property type="taxonomic scope" value="Eukaryota"/>
</dbReference>
<dbReference type="Proteomes" id="UP000095282">
    <property type="component" value="Unplaced"/>
</dbReference>
<feature type="domain" description="CUB-like" evidence="1">
    <location>
        <begin position="3"/>
        <end position="121"/>
    </location>
</feature>
<accession>A0A1I7UDW7</accession>
<dbReference type="GO" id="GO:0045087">
    <property type="term" value="P:innate immune response"/>
    <property type="evidence" value="ECO:0007669"/>
    <property type="project" value="TreeGrafter"/>
</dbReference>
<keyword evidence="2" id="KW-1185">Reference proteome</keyword>
<dbReference type="InterPro" id="IPR003366">
    <property type="entry name" value="CUB-like_dom"/>
</dbReference>
<evidence type="ECO:0000313" key="3">
    <source>
        <dbReference type="WBParaSite" id="Csp11.Scaffold629.g8342.t1"/>
    </source>
</evidence>
<dbReference type="AlphaFoldDB" id="A0A1I7UDW7"/>
<sequence length="335" mass="37558">MTCYQCQNDIINPPLDLSQSTYYPLDWSEDQPIPTVSAGQACVITVNVPTRYYANVTFYRQFPYATGSYALYSNNKVVRIENNDPNPFFFVSPQFKVNLQTVNSTAYTTKFAFKIVWTPLPTVSKRNIMIEKNSPPVAVFPSAYMTTFIGDQGTQLSLMAFSLADSANSYFLRQSAIYAGDTVDAEFIGTLDQVLTSRYPLTARGNKISVLTFDLGNYFYCPLFMSQATSDVRGYQVYLGRNCEDQGPCTVTLDGSLGNSLTVTEFDGSETIQGFRAFPESAVINVYENTVSMVTRVAQFNATNYQEQLPFKVNGFMKFYELIGTGMYDMIVTHN</sequence>